<proteinExistence type="predicted"/>
<feature type="region of interest" description="Disordered" evidence="1">
    <location>
        <begin position="371"/>
        <end position="404"/>
    </location>
</feature>
<dbReference type="WBParaSite" id="ALUE_0001088901-mRNA-1">
    <property type="protein sequence ID" value="ALUE_0001088901-mRNA-1"/>
    <property type="gene ID" value="ALUE_0001088901"/>
</dbReference>
<feature type="region of interest" description="Disordered" evidence="1">
    <location>
        <begin position="67"/>
        <end position="91"/>
    </location>
</feature>
<protein>
    <submittedName>
        <fullName evidence="3">SH2 domain-containing protein</fullName>
    </submittedName>
</protein>
<keyword evidence="2" id="KW-1185">Reference proteome</keyword>
<evidence type="ECO:0000313" key="2">
    <source>
        <dbReference type="Proteomes" id="UP000036681"/>
    </source>
</evidence>
<dbReference type="AlphaFoldDB" id="A0A0M3I2V7"/>
<evidence type="ECO:0000256" key="1">
    <source>
        <dbReference type="SAM" id="MobiDB-lite"/>
    </source>
</evidence>
<sequence>MVSGQSTNGGITSWPRFDFDSKQAIARRRSFAVRSAPPRKANFTSCTQQFEVARHCCVVEIDENRQASNKRSLENENAQSGNGNSREECQDTTIGSRTAAVLSFDLSYCSPVLDNSFIKRAKEEEEQPVTPPQFGAPTIILSPDVFASLSSPEGSAKKTLRCAPRRPNDLSCRTPTRNTTARALQYGDVTQRTVVLNERLRKVQCYVTSSANKRIAIPQQDSEAVVSFDVSYQSSLMSDLRNDSSQSLNLSSVKVVDAFTSTPQRSSTLDPFSSSESSSCSLSTLKQTPHCLKCKSDPDSTLFATSPVAVAANKEPTETLRSEIEFRASTQKSCHTDSTVSTKEDIENTFDDSIWLNASEPFSINSCATQTQAGVNSNSPDKSPRNYVSPVKTPPPLLQSYHSPSLATTSELDDVWERRAPIKTHRLSKLADALRRRLQMSRSDIAMWRCDDDNGQKMAMRIQLDEHLINVHWGVHWSNAIETASRKKILIVDSESISLKIQQRGNHFVDLYRPIVEVTDDSIGTVLLAPRYCKCPIIAE</sequence>
<organism evidence="2 3">
    <name type="scientific">Ascaris lumbricoides</name>
    <name type="common">Giant roundworm</name>
    <dbReference type="NCBI Taxonomy" id="6252"/>
    <lineage>
        <taxon>Eukaryota</taxon>
        <taxon>Metazoa</taxon>
        <taxon>Ecdysozoa</taxon>
        <taxon>Nematoda</taxon>
        <taxon>Chromadorea</taxon>
        <taxon>Rhabditida</taxon>
        <taxon>Spirurina</taxon>
        <taxon>Ascaridomorpha</taxon>
        <taxon>Ascaridoidea</taxon>
        <taxon>Ascarididae</taxon>
        <taxon>Ascaris</taxon>
    </lineage>
</organism>
<dbReference type="Proteomes" id="UP000036681">
    <property type="component" value="Unplaced"/>
</dbReference>
<name>A0A0M3I2V7_ASCLU</name>
<accession>A0A0M3I2V7</accession>
<reference evidence="3" key="1">
    <citation type="submission" date="2017-02" db="UniProtKB">
        <authorList>
            <consortium name="WormBaseParasite"/>
        </authorList>
    </citation>
    <scope>IDENTIFICATION</scope>
</reference>
<evidence type="ECO:0000313" key="3">
    <source>
        <dbReference type="WBParaSite" id="ALUE_0001088901-mRNA-1"/>
    </source>
</evidence>
<feature type="compositionally biased region" description="Polar residues" evidence="1">
    <location>
        <begin position="67"/>
        <end position="84"/>
    </location>
</feature>
<feature type="compositionally biased region" description="Polar residues" evidence="1">
    <location>
        <begin position="371"/>
        <end position="381"/>
    </location>
</feature>